<dbReference type="STRING" id="30069.A0A182YAS1"/>
<proteinExistence type="predicted"/>
<organism evidence="2 3">
    <name type="scientific">Anopheles stephensi</name>
    <name type="common">Indo-Pakistan malaria mosquito</name>
    <dbReference type="NCBI Taxonomy" id="30069"/>
    <lineage>
        <taxon>Eukaryota</taxon>
        <taxon>Metazoa</taxon>
        <taxon>Ecdysozoa</taxon>
        <taxon>Arthropoda</taxon>
        <taxon>Hexapoda</taxon>
        <taxon>Insecta</taxon>
        <taxon>Pterygota</taxon>
        <taxon>Neoptera</taxon>
        <taxon>Endopterygota</taxon>
        <taxon>Diptera</taxon>
        <taxon>Nematocera</taxon>
        <taxon>Culicoidea</taxon>
        <taxon>Culicidae</taxon>
        <taxon>Anophelinae</taxon>
        <taxon>Anopheles</taxon>
    </lineage>
</organism>
<sequence>MGAEGSVTLQLREAVQAPDAAGSLDGALTIGYPDPEMLADMLGTFQGASTGGTDSDAGSFELLQDSNGSSTGATLRATTADQIEQLTGAILAKANSSSSGNGNTTGTSTVTIKAEPVRLAVVGPVATLSYALQTDLINRAQRSGRPSSARNFVLTVNPAVSNDGKVNFGYTCPPVWTL</sequence>
<dbReference type="VEuPathDB" id="VectorBase:ASTEI05557"/>
<accession>A0A182YAS1</accession>
<dbReference type="VEuPathDB" id="VectorBase:ASTE000152"/>
<reference evidence="3" key="1">
    <citation type="journal article" date="2014" name="Genome Biol.">
        <title>Genome analysis of a major urban malaria vector mosquito, Anopheles stephensi.</title>
        <authorList>
            <person name="Jiang X."/>
            <person name="Peery A."/>
            <person name="Hall A.B."/>
            <person name="Sharma A."/>
            <person name="Chen X.G."/>
            <person name="Waterhouse R.M."/>
            <person name="Komissarov A."/>
            <person name="Riehle M.M."/>
            <person name="Shouche Y."/>
            <person name="Sharakhova M.V."/>
            <person name="Lawson D."/>
            <person name="Pakpour N."/>
            <person name="Arensburger P."/>
            <person name="Davidson V.L."/>
            <person name="Eiglmeier K."/>
            <person name="Emrich S."/>
            <person name="George P."/>
            <person name="Kennedy R.C."/>
            <person name="Mane S.P."/>
            <person name="Maslen G."/>
            <person name="Oringanje C."/>
            <person name="Qi Y."/>
            <person name="Settlage R."/>
            <person name="Tojo M."/>
            <person name="Tubio J.M."/>
            <person name="Unger M.F."/>
            <person name="Wang B."/>
            <person name="Vernick K.D."/>
            <person name="Ribeiro J.M."/>
            <person name="James A.A."/>
            <person name="Michel K."/>
            <person name="Riehle M.A."/>
            <person name="Luckhart S."/>
            <person name="Sharakhov I.V."/>
            <person name="Tu Z."/>
        </authorList>
    </citation>
    <scope>NUCLEOTIDE SEQUENCE [LARGE SCALE GENOMIC DNA]</scope>
    <source>
        <strain evidence="3">Indian</strain>
    </source>
</reference>
<evidence type="ECO:0000313" key="2">
    <source>
        <dbReference type="EnsemblMetazoa" id="ASTEI05557-PA"/>
    </source>
</evidence>
<dbReference type="VEuPathDB" id="VectorBase:ASTEI20_044196"/>
<keyword evidence="3" id="KW-1185">Reference proteome</keyword>
<name>A0A182YAS1_ANOST</name>
<dbReference type="EnsemblMetazoa" id="ASTEI05557-RA">
    <property type="protein sequence ID" value="ASTEI05557-PA"/>
    <property type="gene ID" value="ASTEI05557"/>
</dbReference>
<dbReference type="Proteomes" id="UP000076408">
    <property type="component" value="Unassembled WGS sequence"/>
</dbReference>
<reference evidence="2" key="2">
    <citation type="submission" date="2020-05" db="UniProtKB">
        <authorList>
            <consortium name="EnsemblMetazoa"/>
        </authorList>
    </citation>
    <scope>IDENTIFICATION</scope>
    <source>
        <strain evidence="2">Indian</strain>
    </source>
</reference>
<dbReference type="AlphaFoldDB" id="A0A182YAS1"/>
<feature type="region of interest" description="Disordered" evidence="1">
    <location>
        <begin position="49"/>
        <end position="73"/>
    </location>
</feature>
<feature type="compositionally biased region" description="Polar residues" evidence="1">
    <location>
        <begin position="64"/>
        <end position="73"/>
    </location>
</feature>
<protein>
    <submittedName>
        <fullName evidence="2">Uncharacterized protein</fullName>
    </submittedName>
</protein>
<evidence type="ECO:0000313" key="3">
    <source>
        <dbReference type="Proteomes" id="UP000076408"/>
    </source>
</evidence>
<evidence type="ECO:0000256" key="1">
    <source>
        <dbReference type="SAM" id="MobiDB-lite"/>
    </source>
</evidence>